<evidence type="ECO:0000256" key="5">
    <source>
        <dbReference type="ARBA" id="ARBA00023163"/>
    </source>
</evidence>
<organism evidence="7 8">
    <name type="scientific">Aspergillus avenaceus</name>
    <dbReference type="NCBI Taxonomy" id="36643"/>
    <lineage>
        <taxon>Eukaryota</taxon>
        <taxon>Fungi</taxon>
        <taxon>Dikarya</taxon>
        <taxon>Ascomycota</taxon>
        <taxon>Pezizomycotina</taxon>
        <taxon>Eurotiomycetes</taxon>
        <taxon>Eurotiomycetidae</taxon>
        <taxon>Eurotiales</taxon>
        <taxon>Aspergillaceae</taxon>
        <taxon>Aspergillus</taxon>
        <taxon>Aspergillus subgen. Circumdati</taxon>
    </lineage>
</organism>
<dbReference type="OrthoDB" id="2593732at2759"/>
<evidence type="ECO:0000256" key="4">
    <source>
        <dbReference type="ARBA" id="ARBA00023125"/>
    </source>
</evidence>
<dbReference type="EMBL" id="ML742282">
    <property type="protein sequence ID" value="KAE8146163.1"/>
    <property type="molecule type" value="Genomic_DNA"/>
</dbReference>
<dbReference type="Pfam" id="PF11951">
    <property type="entry name" value="Fungal_trans_2"/>
    <property type="match status" value="1"/>
</dbReference>
<name>A0A5N6TII6_ASPAV</name>
<dbReference type="PANTHER" id="PTHR36206:SF4">
    <property type="entry name" value="HYPOTHETICAL CONSERVED PROTEIN (EUROFUNG)-RELATED"/>
    <property type="match status" value="1"/>
</dbReference>
<keyword evidence="1" id="KW-0479">Metal-binding</keyword>
<evidence type="ECO:0000313" key="8">
    <source>
        <dbReference type="Proteomes" id="UP000325780"/>
    </source>
</evidence>
<keyword evidence="2" id="KW-0862">Zinc</keyword>
<protein>
    <recommendedName>
        <fullName evidence="9">C6 zinc finger domain protein</fullName>
    </recommendedName>
</protein>
<evidence type="ECO:0000256" key="2">
    <source>
        <dbReference type="ARBA" id="ARBA00022833"/>
    </source>
</evidence>
<accession>A0A5N6TII6</accession>
<keyword evidence="6" id="KW-0539">Nucleus</keyword>
<dbReference type="GO" id="GO:0003677">
    <property type="term" value="F:DNA binding"/>
    <property type="evidence" value="ECO:0007669"/>
    <property type="project" value="UniProtKB-KW"/>
</dbReference>
<dbReference type="GO" id="GO:0046872">
    <property type="term" value="F:metal ion binding"/>
    <property type="evidence" value="ECO:0007669"/>
    <property type="project" value="UniProtKB-KW"/>
</dbReference>
<evidence type="ECO:0000256" key="1">
    <source>
        <dbReference type="ARBA" id="ARBA00022723"/>
    </source>
</evidence>
<proteinExistence type="predicted"/>
<evidence type="ECO:0000313" key="7">
    <source>
        <dbReference type="EMBL" id="KAE8146163.1"/>
    </source>
</evidence>
<dbReference type="Proteomes" id="UP000325780">
    <property type="component" value="Unassembled WGS sequence"/>
</dbReference>
<dbReference type="InterPro" id="IPR052360">
    <property type="entry name" value="Transcr_Regulatory_Proteins"/>
</dbReference>
<dbReference type="AlphaFoldDB" id="A0A5N6TII6"/>
<dbReference type="InterPro" id="IPR021858">
    <property type="entry name" value="Fun_TF"/>
</dbReference>
<keyword evidence="5" id="KW-0804">Transcription</keyword>
<evidence type="ECO:0008006" key="9">
    <source>
        <dbReference type="Google" id="ProtNLM"/>
    </source>
</evidence>
<evidence type="ECO:0000256" key="6">
    <source>
        <dbReference type="ARBA" id="ARBA00023242"/>
    </source>
</evidence>
<keyword evidence="3" id="KW-0805">Transcription regulation</keyword>
<keyword evidence="8" id="KW-1185">Reference proteome</keyword>
<dbReference type="PANTHER" id="PTHR36206">
    <property type="entry name" value="ASPERCRYPTIN BIOSYNTHESIS CLUSTER-SPECIFIC TRANSCRIPTION REGULATOR ATNN-RELATED"/>
    <property type="match status" value="1"/>
</dbReference>
<gene>
    <name evidence="7" type="ORF">BDV25DRAFT_163015</name>
</gene>
<evidence type="ECO:0000256" key="3">
    <source>
        <dbReference type="ARBA" id="ARBA00023015"/>
    </source>
</evidence>
<reference evidence="7 8" key="1">
    <citation type="submission" date="2019-04" db="EMBL/GenBank/DDBJ databases">
        <title>Friends and foes A comparative genomics study of 23 Aspergillus species from section Flavi.</title>
        <authorList>
            <consortium name="DOE Joint Genome Institute"/>
            <person name="Kjaerbolling I."/>
            <person name="Vesth T."/>
            <person name="Frisvad J.C."/>
            <person name="Nybo J.L."/>
            <person name="Theobald S."/>
            <person name="Kildgaard S."/>
            <person name="Isbrandt T."/>
            <person name="Kuo A."/>
            <person name="Sato A."/>
            <person name="Lyhne E.K."/>
            <person name="Kogle M.E."/>
            <person name="Wiebenga A."/>
            <person name="Kun R.S."/>
            <person name="Lubbers R.J."/>
            <person name="Makela M.R."/>
            <person name="Barry K."/>
            <person name="Chovatia M."/>
            <person name="Clum A."/>
            <person name="Daum C."/>
            <person name="Haridas S."/>
            <person name="He G."/>
            <person name="LaButti K."/>
            <person name="Lipzen A."/>
            <person name="Mondo S."/>
            <person name="Riley R."/>
            <person name="Salamov A."/>
            <person name="Simmons B.A."/>
            <person name="Magnuson J.K."/>
            <person name="Henrissat B."/>
            <person name="Mortensen U.H."/>
            <person name="Larsen T.O."/>
            <person name="Devries R.P."/>
            <person name="Grigoriev I.V."/>
            <person name="Machida M."/>
            <person name="Baker S.E."/>
            <person name="Andersen M.R."/>
        </authorList>
    </citation>
    <scope>NUCLEOTIDE SEQUENCE [LARGE SCALE GENOMIC DNA]</scope>
    <source>
        <strain evidence="7 8">IBT 18842</strain>
    </source>
</reference>
<sequence>MIQFRPHLPWKMVSPDHRIILCPGTREERQYVDLFCNQTTRALSGFFSPQLWNYQLPQLSHSEPTVRHAIAAISAAHERNFLRPSAENSRSIEQFMLQQYNKSIRHLMGHLSDPKPQSADLMLITCCLFVCLEVVRGNNKQALDHLTAGATFLNRREYVAKKTAQYTDIQKELSHLFFRLNLQLSLFGRPLVPVGNGLRALSSFLREGSISFVDLEDARHCLDALMNQTLSFVLSVHTGGLPASDAVLKQQKQSQLDLLQEFHCWSTAFDQLIARRGTSKTLDKRGPLTLRAHHRVSQIWMQSCMSKDQMVFDNFNADFEAIVNLSEEVVRLSSGLDRQCNTVGFSLESEITAALWFTGIKCREPIIRRKAVRLLSDHHRQEGMWDMGLFAKVAGLVMQLEETELSSLPIAKRVPEDHQRIYDPILPEDIVTSPCQVILLSRPYGVDGELHSEVKYVSWKS</sequence>
<keyword evidence="4" id="KW-0238">DNA-binding</keyword>